<organism evidence="1 2">
    <name type="scientific">Streptomyces prasinosporus</name>
    <dbReference type="NCBI Taxonomy" id="68256"/>
    <lineage>
        <taxon>Bacteria</taxon>
        <taxon>Bacillati</taxon>
        <taxon>Actinomycetota</taxon>
        <taxon>Actinomycetes</taxon>
        <taxon>Kitasatosporales</taxon>
        <taxon>Streptomycetaceae</taxon>
        <taxon>Streptomyces</taxon>
        <taxon>Streptomyces albogriseolus group</taxon>
    </lineage>
</organism>
<reference evidence="2" key="1">
    <citation type="journal article" date="2019" name="Int. J. Syst. Evol. Microbiol.">
        <title>The Global Catalogue of Microorganisms (GCM) 10K type strain sequencing project: providing services to taxonomists for standard genome sequencing and annotation.</title>
        <authorList>
            <consortium name="The Broad Institute Genomics Platform"/>
            <consortium name="The Broad Institute Genome Sequencing Center for Infectious Disease"/>
            <person name="Wu L."/>
            <person name="Ma J."/>
        </authorList>
    </citation>
    <scope>NUCLEOTIDE SEQUENCE [LARGE SCALE GENOMIC DNA]</scope>
    <source>
        <strain evidence="2">JCM 4816</strain>
    </source>
</reference>
<accession>A0ABP6U8R9</accession>
<keyword evidence="2" id="KW-1185">Reference proteome</keyword>
<evidence type="ECO:0000313" key="1">
    <source>
        <dbReference type="EMBL" id="GAA3503315.1"/>
    </source>
</evidence>
<gene>
    <name evidence="1" type="ORF">GCM10019016_104250</name>
</gene>
<sequence length="100" mass="10387">MVGRLLPPGNNPTAHPTALSVIGISRFRGPDTDRGTFLAQLRPDAHEVGFFCTVVRKAAATPRRIACGPGTPGPHAITLGSCAPLCRRSGSVTAPGPHRP</sequence>
<name>A0ABP6U8R9_9ACTN</name>
<proteinExistence type="predicted"/>
<comment type="caution">
    <text evidence="1">The sequence shown here is derived from an EMBL/GenBank/DDBJ whole genome shotgun (WGS) entry which is preliminary data.</text>
</comment>
<dbReference type="EMBL" id="BAAAXF010000074">
    <property type="protein sequence ID" value="GAA3503315.1"/>
    <property type="molecule type" value="Genomic_DNA"/>
</dbReference>
<dbReference type="Proteomes" id="UP001501455">
    <property type="component" value="Unassembled WGS sequence"/>
</dbReference>
<evidence type="ECO:0000313" key="2">
    <source>
        <dbReference type="Proteomes" id="UP001501455"/>
    </source>
</evidence>
<protein>
    <submittedName>
        <fullName evidence="1">Uncharacterized protein</fullName>
    </submittedName>
</protein>